<dbReference type="Proteomes" id="UP000823405">
    <property type="component" value="Unassembled WGS sequence"/>
</dbReference>
<organism evidence="13 14">
    <name type="scientific">Linnemannia gamsii</name>
    <dbReference type="NCBI Taxonomy" id="64522"/>
    <lineage>
        <taxon>Eukaryota</taxon>
        <taxon>Fungi</taxon>
        <taxon>Fungi incertae sedis</taxon>
        <taxon>Mucoromycota</taxon>
        <taxon>Mortierellomycotina</taxon>
        <taxon>Mortierellomycetes</taxon>
        <taxon>Mortierellales</taxon>
        <taxon>Mortierellaceae</taxon>
        <taxon>Linnemannia</taxon>
    </lineage>
</organism>
<keyword evidence="7" id="KW-0506">mRNA capping</keyword>
<feature type="region of interest" description="Disordered" evidence="11">
    <location>
        <begin position="465"/>
        <end position="488"/>
    </location>
</feature>
<accession>A0A9P6QYV4</accession>
<evidence type="ECO:0000259" key="12">
    <source>
        <dbReference type="PROSITE" id="PS50160"/>
    </source>
</evidence>
<dbReference type="InterPro" id="IPR051029">
    <property type="entry name" value="mRNA_Capping_Enz/RNA_Phosphat"/>
</dbReference>
<dbReference type="Pfam" id="PF03919">
    <property type="entry name" value="mRNA_cap_C"/>
    <property type="match status" value="1"/>
</dbReference>
<evidence type="ECO:0000256" key="9">
    <source>
        <dbReference type="ARBA" id="ARBA00023242"/>
    </source>
</evidence>
<dbReference type="InterPro" id="IPR012340">
    <property type="entry name" value="NA-bd_OB-fold"/>
</dbReference>
<evidence type="ECO:0000256" key="4">
    <source>
        <dbReference type="ARBA" id="ARBA00022679"/>
    </source>
</evidence>
<dbReference type="GO" id="GO:0005524">
    <property type="term" value="F:ATP binding"/>
    <property type="evidence" value="ECO:0007669"/>
    <property type="project" value="InterPro"/>
</dbReference>
<evidence type="ECO:0000256" key="6">
    <source>
        <dbReference type="ARBA" id="ARBA00022741"/>
    </source>
</evidence>
<dbReference type="PANTHER" id="PTHR10367:SF17">
    <property type="entry name" value="MRNA-CAPPING ENZYME"/>
    <property type="match status" value="1"/>
</dbReference>
<dbReference type="Gene3D" id="3.30.470.30">
    <property type="entry name" value="DNA ligase/mRNA capping enzyme"/>
    <property type="match status" value="1"/>
</dbReference>
<dbReference type="GO" id="GO:0006281">
    <property type="term" value="P:DNA repair"/>
    <property type="evidence" value="ECO:0007669"/>
    <property type="project" value="InterPro"/>
</dbReference>
<dbReference type="PROSITE" id="PS50160">
    <property type="entry name" value="DNA_LIGASE_A3"/>
    <property type="match status" value="1"/>
</dbReference>
<evidence type="ECO:0000313" key="13">
    <source>
        <dbReference type="EMBL" id="KAG0306019.1"/>
    </source>
</evidence>
<keyword evidence="8" id="KW-0342">GTP-binding</keyword>
<evidence type="ECO:0000313" key="14">
    <source>
        <dbReference type="Proteomes" id="UP000823405"/>
    </source>
</evidence>
<keyword evidence="9" id="KW-0539">Nucleus</keyword>
<dbReference type="SUPFAM" id="SSF56091">
    <property type="entry name" value="DNA ligase/mRNA capping enzyme, catalytic domain"/>
    <property type="match status" value="1"/>
</dbReference>
<gene>
    <name evidence="13" type="primary">CEG1_1</name>
    <name evidence="13" type="ORF">BGZ97_000901</name>
</gene>
<dbReference type="OrthoDB" id="200924at2759"/>
<dbReference type="InterPro" id="IPR001339">
    <property type="entry name" value="mRNA_cap_enzyme_adenylation"/>
</dbReference>
<evidence type="ECO:0000256" key="7">
    <source>
        <dbReference type="ARBA" id="ARBA00023042"/>
    </source>
</evidence>
<comment type="subcellular location">
    <subcellularLocation>
        <location evidence="1">Nucleus</location>
    </subcellularLocation>
</comment>
<keyword evidence="6" id="KW-0547">Nucleotide-binding</keyword>
<dbReference type="EC" id="2.7.7.50" evidence="2"/>
<evidence type="ECO:0000256" key="2">
    <source>
        <dbReference type="ARBA" id="ARBA00012475"/>
    </source>
</evidence>
<dbReference type="GO" id="GO:0004484">
    <property type="term" value="F:mRNA guanylyltransferase activity"/>
    <property type="evidence" value="ECO:0007669"/>
    <property type="project" value="UniProtKB-EC"/>
</dbReference>
<keyword evidence="14" id="KW-1185">Reference proteome</keyword>
<dbReference type="AlphaFoldDB" id="A0A9P6QYV4"/>
<evidence type="ECO:0000256" key="11">
    <source>
        <dbReference type="SAM" id="MobiDB-lite"/>
    </source>
</evidence>
<name>A0A9P6QYV4_9FUNG</name>
<keyword evidence="4" id="KW-0808">Transferase</keyword>
<reference evidence="13" key="1">
    <citation type="journal article" date="2020" name="Fungal Divers.">
        <title>Resolving the Mortierellaceae phylogeny through synthesis of multi-gene phylogenetics and phylogenomics.</title>
        <authorList>
            <person name="Vandepol N."/>
            <person name="Liber J."/>
            <person name="Desiro A."/>
            <person name="Na H."/>
            <person name="Kennedy M."/>
            <person name="Barry K."/>
            <person name="Grigoriev I.V."/>
            <person name="Miller A.N."/>
            <person name="O'Donnell K."/>
            <person name="Stajich J.E."/>
            <person name="Bonito G."/>
        </authorList>
    </citation>
    <scope>NUCLEOTIDE SEQUENCE</scope>
    <source>
        <strain evidence="13">NVP60</strain>
    </source>
</reference>
<keyword evidence="3" id="KW-0507">mRNA processing</keyword>
<sequence length="488" mass="56059">MVTRNNIQRPKFNLQKLGRVRKQALKSNSTSYKSVVSTNIQHVRRISKKKAQQKQKVIKHAMDSAIVKAGGVREATMKEAPVQKEEPIVVKAVPSGPGTTLGAPSADSLIPDIPGVPIDARSEGMLRERICRAIGINGSRFIGAQPVSFTRTTLQELKSEDYFVAEKSDGVRVLLYCVLNERGQQQVFLVDRKNKFSYVPQLRFPIAGNLQAYHNETIVDGELVTDQEPDGSQVVRYLAFDLLAYNGQNIIKKPLRSRLARLQQEFVTPYRELLKVAQPQFVREQPFKVGLKEVNLSYGIEKMFREVLPRLKHGSDGLIFTSAVAEYVPSTNVKMLKWKPPSENTIDFRLSLEFPTNQGVPDYNQKPQFVLHEWQGGQQYNRFGLMAVDDGLWEHWKSTSTPLQNRVVEVNYSPNDMTWRFFRFRDDKEHGNHSSVVRKVQESIRDGVERDELLQAQAEIRSAWKQRESYQQQQQQQQQQHQQQQHYQ</sequence>
<dbReference type="Gene3D" id="2.40.50.140">
    <property type="entry name" value="Nucleic acid-binding proteins"/>
    <property type="match status" value="1"/>
</dbReference>
<dbReference type="GO" id="GO:0005634">
    <property type="term" value="C:nucleus"/>
    <property type="evidence" value="ECO:0007669"/>
    <property type="project" value="UniProtKB-SubCell"/>
</dbReference>
<comment type="caution">
    <text evidence="13">The sequence shown here is derived from an EMBL/GenBank/DDBJ whole genome shotgun (WGS) entry which is preliminary data.</text>
</comment>
<dbReference type="GO" id="GO:0005525">
    <property type="term" value="F:GTP binding"/>
    <property type="evidence" value="ECO:0007669"/>
    <property type="project" value="UniProtKB-KW"/>
</dbReference>
<dbReference type="GO" id="GO:0006370">
    <property type="term" value="P:7-methylguanosine mRNA capping"/>
    <property type="evidence" value="ECO:0007669"/>
    <property type="project" value="UniProtKB-KW"/>
</dbReference>
<dbReference type="Pfam" id="PF01331">
    <property type="entry name" value="mRNA_cap_enzyme"/>
    <property type="match status" value="1"/>
</dbReference>
<evidence type="ECO:0000256" key="5">
    <source>
        <dbReference type="ARBA" id="ARBA00022695"/>
    </source>
</evidence>
<dbReference type="PANTHER" id="PTHR10367">
    <property type="entry name" value="MRNA-CAPPING ENZYME"/>
    <property type="match status" value="1"/>
</dbReference>
<evidence type="ECO:0000256" key="10">
    <source>
        <dbReference type="ARBA" id="ARBA00044624"/>
    </source>
</evidence>
<evidence type="ECO:0000256" key="8">
    <source>
        <dbReference type="ARBA" id="ARBA00023134"/>
    </source>
</evidence>
<proteinExistence type="predicted"/>
<evidence type="ECO:0000256" key="3">
    <source>
        <dbReference type="ARBA" id="ARBA00022664"/>
    </source>
</evidence>
<dbReference type="InterPro" id="IPR013846">
    <property type="entry name" value="mRNA_cap_enzyme_C"/>
</dbReference>
<feature type="domain" description="ATP-dependent DNA ligase family profile" evidence="12">
    <location>
        <begin position="237"/>
        <end position="338"/>
    </location>
</feature>
<feature type="compositionally biased region" description="Low complexity" evidence="11">
    <location>
        <begin position="470"/>
        <end position="488"/>
    </location>
</feature>
<dbReference type="SUPFAM" id="SSF50249">
    <property type="entry name" value="Nucleic acid-binding proteins"/>
    <property type="match status" value="1"/>
</dbReference>
<dbReference type="EMBL" id="JAAAIN010001175">
    <property type="protein sequence ID" value="KAG0306019.1"/>
    <property type="molecule type" value="Genomic_DNA"/>
</dbReference>
<keyword evidence="5" id="KW-0548">Nucleotidyltransferase</keyword>
<protein>
    <recommendedName>
        <fullName evidence="2">mRNA guanylyltransferase</fullName>
        <ecNumber evidence="2">2.7.7.50</ecNumber>
    </recommendedName>
</protein>
<evidence type="ECO:0000256" key="1">
    <source>
        <dbReference type="ARBA" id="ARBA00004123"/>
    </source>
</evidence>
<dbReference type="CDD" id="cd07895">
    <property type="entry name" value="Adenylation_mRNA_capping"/>
    <property type="match status" value="1"/>
</dbReference>
<dbReference type="GO" id="GO:0003910">
    <property type="term" value="F:DNA ligase (ATP) activity"/>
    <property type="evidence" value="ECO:0007669"/>
    <property type="project" value="InterPro"/>
</dbReference>
<comment type="catalytic activity">
    <reaction evidence="10">
        <text>a 5'-end diphospho-ribonucleoside in mRNA + GTP + H(+) = a 5'-end (5'-triphosphoguanosine)-ribonucleoside in mRNA + diphosphate</text>
        <dbReference type="Rhea" id="RHEA:67012"/>
        <dbReference type="Rhea" id="RHEA-COMP:17165"/>
        <dbReference type="Rhea" id="RHEA-COMP:17166"/>
        <dbReference type="ChEBI" id="CHEBI:15378"/>
        <dbReference type="ChEBI" id="CHEBI:33019"/>
        <dbReference type="ChEBI" id="CHEBI:37565"/>
        <dbReference type="ChEBI" id="CHEBI:167616"/>
        <dbReference type="ChEBI" id="CHEBI:167617"/>
        <dbReference type="EC" id="2.7.7.50"/>
    </reaction>
    <physiologicalReaction direction="left-to-right" evidence="10">
        <dbReference type="Rhea" id="RHEA:67013"/>
    </physiologicalReaction>
</comment>
<dbReference type="GO" id="GO:0006310">
    <property type="term" value="P:DNA recombination"/>
    <property type="evidence" value="ECO:0007669"/>
    <property type="project" value="InterPro"/>
</dbReference>
<dbReference type="InterPro" id="IPR012310">
    <property type="entry name" value="DNA_ligase_ATP-dep_cent"/>
</dbReference>